<dbReference type="EMBL" id="JABXXO010000009">
    <property type="protein sequence ID" value="KAF7770612.1"/>
    <property type="molecule type" value="Genomic_DNA"/>
</dbReference>
<protein>
    <submittedName>
        <fullName evidence="2">Uncharacterized protein</fullName>
    </submittedName>
</protein>
<comment type="caution">
    <text evidence="2">The sequence shown here is derived from an EMBL/GenBank/DDBJ whole genome shotgun (WGS) entry which is preliminary data.</text>
</comment>
<sequence length="461" mass="49548">MPPRKVATKSVNASSVGLAIFAAPTEEVKVKVPSTSDNEEEEKSVMTLPTVPTKKPIIQKASGSVKGGSIRRGASVVQAAAGDRVTTKPVNGSARLPASKRPERQGFDTSVASVAKSSGAIKSTATPQNSAATLKSFPKSSSTAPKAVALMNSTARKSKSGVTSKRSSASFNYSSTGEQETVEADSGVPEQYLDEIAALKAKLARIEATIDECKKNASSGSMEAKEIPEPRGKYNLQEAMGLKGQKLLYNSCRATVASVMACANLPTDVDWRRQDSIVVADIFSQVKELEPRLAGFERNWAIAAIVRTINKNKRNYHAKLAKNYVPPKLRIGDVGPVTGAGIEGDEDAYDHNSDDGEPAESDNNSDANEGFYEVWEGLNEDEEETAGIVDSEEATSDLDRGVSDLDEEMGGSESDYMEEEDGGTDEEEYKHARRKSLKRPLLVDDDSDEDVDDTPRKKMNA</sequence>
<feature type="compositionally biased region" description="Acidic residues" evidence="1">
    <location>
        <begin position="443"/>
        <end position="452"/>
    </location>
</feature>
<dbReference type="AlphaFoldDB" id="A0A8H7CDB1"/>
<evidence type="ECO:0000256" key="1">
    <source>
        <dbReference type="SAM" id="MobiDB-lite"/>
    </source>
</evidence>
<feature type="region of interest" description="Disordered" evidence="1">
    <location>
        <begin position="381"/>
        <end position="461"/>
    </location>
</feature>
<evidence type="ECO:0000313" key="2">
    <source>
        <dbReference type="EMBL" id="KAF7770612.1"/>
    </source>
</evidence>
<proteinExistence type="predicted"/>
<reference evidence="2 3" key="1">
    <citation type="journal article" name="Sci. Rep.">
        <title>Telomere-to-telomere assembled and centromere annotated genomes of the two main subspecies of the button mushroom Agaricus bisporus reveal especially polymorphic chromosome ends.</title>
        <authorList>
            <person name="Sonnenberg A.S.M."/>
            <person name="Sedaghat-Telgerd N."/>
            <person name="Lavrijssen B."/>
            <person name="Ohm R.A."/>
            <person name="Hendrickx P.M."/>
            <person name="Scholtmeijer K."/>
            <person name="Baars J.J.P."/>
            <person name="van Peer A."/>
        </authorList>
    </citation>
    <scope>NUCLEOTIDE SEQUENCE [LARGE SCALE GENOMIC DNA]</scope>
    <source>
        <strain evidence="2 3">H119_p4</strain>
    </source>
</reference>
<accession>A0A8H7CDB1</accession>
<feature type="compositionally biased region" description="Polar residues" evidence="1">
    <location>
        <begin position="107"/>
        <end position="144"/>
    </location>
</feature>
<feature type="compositionally biased region" description="Acidic residues" evidence="1">
    <location>
        <begin position="381"/>
        <end position="396"/>
    </location>
</feature>
<feature type="region of interest" description="Disordered" evidence="1">
    <location>
        <begin position="336"/>
        <end position="367"/>
    </location>
</feature>
<gene>
    <name evidence="2" type="ORF">Agabi119p4_6586</name>
</gene>
<name>A0A8H7CDB1_AGABI</name>
<dbReference type="Proteomes" id="UP000629468">
    <property type="component" value="Unassembled WGS sequence"/>
</dbReference>
<evidence type="ECO:0000313" key="3">
    <source>
        <dbReference type="Proteomes" id="UP000629468"/>
    </source>
</evidence>
<feature type="region of interest" description="Disordered" evidence="1">
    <location>
        <begin position="79"/>
        <end position="185"/>
    </location>
</feature>
<feature type="compositionally biased region" description="Polar residues" evidence="1">
    <location>
        <begin position="151"/>
        <end position="179"/>
    </location>
</feature>
<feature type="compositionally biased region" description="Acidic residues" evidence="1">
    <location>
        <begin position="404"/>
        <end position="427"/>
    </location>
</feature>
<organism evidence="2 3">
    <name type="scientific">Agaricus bisporus var. burnettii</name>
    <dbReference type="NCBI Taxonomy" id="192524"/>
    <lineage>
        <taxon>Eukaryota</taxon>
        <taxon>Fungi</taxon>
        <taxon>Dikarya</taxon>
        <taxon>Basidiomycota</taxon>
        <taxon>Agaricomycotina</taxon>
        <taxon>Agaricomycetes</taxon>
        <taxon>Agaricomycetidae</taxon>
        <taxon>Agaricales</taxon>
        <taxon>Agaricineae</taxon>
        <taxon>Agaricaceae</taxon>
        <taxon>Agaricus</taxon>
    </lineage>
</organism>